<dbReference type="EMBL" id="JBBNAE010000002">
    <property type="protein sequence ID" value="KAK9145001.1"/>
    <property type="molecule type" value="Genomic_DNA"/>
</dbReference>
<keyword evidence="2" id="KW-1185">Reference proteome</keyword>
<dbReference type="Proteomes" id="UP001417504">
    <property type="component" value="Unassembled WGS sequence"/>
</dbReference>
<dbReference type="AlphaFoldDB" id="A0AAP0PLB7"/>
<accession>A0AAP0PLB7</accession>
<gene>
    <name evidence="1" type="ORF">Sjap_004904</name>
</gene>
<comment type="caution">
    <text evidence="1">The sequence shown here is derived from an EMBL/GenBank/DDBJ whole genome shotgun (WGS) entry which is preliminary data.</text>
</comment>
<organism evidence="1 2">
    <name type="scientific">Stephania japonica</name>
    <dbReference type="NCBI Taxonomy" id="461633"/>
    <lineage>
        <taxon>Eukaryota</taxon>
        <taxon>Viridiplantae</taxon>
        <taxon>Streptophyta</taxon>
        <taxon>Embryophyta</taxon>
        <taxon>Tracheophyta</taxon>
        <taxon>Spermatophyta</taxon>
        <taxon>Magnoliopsida</taxon>
        <taxon>Ranunculales</taxon>
        <taxon>Menispermaceae</taxon>
        <taxon>Menispermoideae</taxon>
        <taxon>Cissampelideae</taxon>
        <taxon>Stephania</taxon>
    </lineage>
</organism>
<evidence type="ECO:0000313" key="1">
    <source>
        <dbReference type="EMBL" id="KAK9145001.1"/>
    </source>
</evidence>
<proteinExistence type="predicted"/>
<evidence type="ECO:0000313" key="2">
    <source>
        <dbReference type="Proteomes" id="UP001417504"/>
    </source>
</evidence>
<sequence>MPSKVRDHLNVGAYQICLQKEKLFNGCCLLWLFVLAQNNSILEEKEENREAIVFSIKKDLYKWSCIMGEFIRTKFDDFFLDGIQWDFLTMLSYFFPLVAQAR</sequence>
<name>A0AAP0PLB7_9MAGN</name>
<protein>
    <submittedName>
        <fullName evidence="1">Uncharacterized protein</fullName>
    </submittedName>
</protein>
<reference evidence="1 2" key="1">
    <citation type="submission" date="2024-01" db="EMBL/GenBank/DDBJ databases">
        <title>Genome assemblies of Stephania.</title>
        <authorList>
            <person name="Yang L."/>
        </authorList>
    </citation>
    <scope>NUCLEOTIDE SEQUENCE [LARGE SCALE GENOMIC DNA]</scope>
    <source>
        <strain evidence="1">QJT</strain>
        <tissue evidence="1">Leaf</tissue>
    </source>
</reference>